<evidence type="ECO:0008006" key="3">
    <source>
        <dbReference type="Google" id="ProtNLM"/>
    </source>
</evidence>
<protein>
    <recommendedName>
        <fullName evidence="3">MinD-like ATPase involved in chromosome partitioning or flagellar assembly</fullName>
    </recommendedName>
</protein>
<dbReference type="EMBL" id="FNET01000034">
    <property type="protein sequence ID" value="SDN09483.1"/>
    <property type="molecule type" value="Genomic_DNA"/>
</dbReference>
<dbReference type="SUPFAM" id="SSF52540">
    <property type="entry name" value="P-loop containing nucleoside triphosphate hydrolases"/>
    <property type="match status" value="1"/>
</dbReference>
<dbReference type="AlphaFoldDB" id="A0A1G9YLV6"/>
<reference evidence="2" key="1">
    <citation type="submission" date="2016-10" db="EMBL/GenBank/DDBJ databases">
        <authorList>
            <person name="Varghese N."/>
            <person name="Submissions S."/>
        </authorList>
    </citation>
    <scope>NUCLEOTIDE SEQUENCE [LARGE SCALE GENOMIC DNA]</scope>
    <source>
        <strain evidence="2">DSM 44796</strain>
    </source>
</reference>
<name>A0A1G9YLV6_9PSEU</name>
<evidence type="ECO:0000313" key="2">
    <source>
        <dbReference type="Proteomes" id="UP000199682"/>
    </source>
</evidence>
<gene>
    <name evidence="1" type="ORF">SAMN04488074_13414</name>
</gene>
<accession>A0A1G9YLV6</accession>
<dbReference type="Gene3D" id="3.40.50.300">
    <property type="entry name" value="P-loop containing nucleotide triphosphate hydrolases"/>
    <property type="match status" value="1"/>
</dbReference>
<dbReference type="InterPro" id="IPR027417">
    <property type="entry name" value="P-loop_NTPase"/>
</dbReference>
<organism evidence="1 2">
    <name type="scientific">Lentzea albidocapillata subsp. violacea</name>
    <dbReference type="NCBI Taxonomy" id="128104"/>
    <lineage>
        <taxon>Bacteria</taxon>
        <taxon>Bacillati</taxon>
        <taxon>Actinomycetota</taxon>
        <taxon>Actinomycetes</taxon>
        <taxon>Pseudonocardiales</taxon>
        <taxon>Pseudonocardiaceae</taxon>
        <taxon>Lentzea</taxon>
    </lineage>
</organism>
<evidence type="ECO:0000313" key="1">
    <source>
        <dbReference type="EMBL" id="SDN09483.1"/>
    </source>
</evidence>
<sequence length="280" mass="28912">MLIAVCSLKGSPGVTTLATALGARWPGQESPIVVEVDPAGGDLMARFRLRDTPGLVSLAAATRRRGGTDPNLVAQHTQLLPGGLRVVLGPVGAEQARAALGVLASGPSSPLRRAADQPGSTVIADCGRVDPDSPVLAIIRSADVMLLVARPHDDELAHVALKLQTAQQWSRRPCFVLVGDGYPTAEVSQTLRIPVMARVPRDIKGAAALCGQSISGRAPSRSALGRAAAKIALNVHVTSQQPIHNGTYASHLRPARPEEVALSVAPQSLAPSSGNGVVAP</sequence>
<proteinExistence type="predicted"/>
<dbReference type="Proteomes" id="UP000199682">
    <property type="component" value="Unassembled WGS sequence"/>
</dbReference>